<dbReference type="EMBL" id="JBBPBK010000013">
    <property type="protein sequence ID" value="KAK9272721.1"/>
    <property type="molecule type" value="Genomic_DNA"/>
</dbReference>
<keyword evidence="2" id="KW-1185">Reference proteome</keyword>
<accession>A0AAP0NIJ1</accession>
<dbReference type="Proteomes" id="UP001415857">
    <property type="component" value="Unassembled WGS sequence"/>
</dbReference>
<evidence type="ECO:0000313" key="2">
    <source>
        <dbReference type="Proteomes" id="UP001415857"/>
    </source>
</evidence>
<dbReference type="AlphaFoldDB" id="A0AAP0NIJ1"/>
<comment type="caution">
    <text evidence="1">The sequence shown here is derived from an EMBL/GenBank/DDBJ whole genome shotgun (WGS) entry which is preliminary data.</text>
</comment>
<reference evidence="1 2" key="1">
    <citation type="journal article" date="2024" name="Plant J.">
        <title>Genome sequences and population genomics reveal climatic adaptation and genomic divergence between two closely related sweetgum species.</title>
        <authorList>
            <person name="Xu W.Q."/>
            <person name="Ren C.Q."/>
            <person name="Zhang X.Y."/>
            <person name="Comes H.P."/>
            <person name="Liu X.H."/>
            <person name="Li Y.G."/>
            <person name="Kettle C.J."/>
            <person name="Jalonen R."/>
            <person name="Gaisberger H."/>
            <person name="Ma Y.Z."/>
            <person name="Qiu Y.X."/>
        </authorList>
    </citation>
    <scope>NUCLEOTIDE SEQUENCE [LARGE SCALE GENOMIC DNA]</scope>
    <source>
        <strain evidence="1">Hangzhou</strain>
    </source>
</reference>
<gene>
    <name evidence="1" type="ORF">L1049_003098</name>
</gene>
<organism evidence="1 2">
    <name type="scientific">Liquidambar formosana</name>
    <name type="common">Formosan gum</name>
    <dbReference type="NCBI Taxonomy" id="63359"/>
    <lineage>
        <taxon>Eukaryota</taxon>
        <taxon>Viridiplantae</taxon>
        <taxon>Streptophyta</taxon>
        <taxon>Embryophyta</taxon>
        <taxon>Tracheophyta</taxon>
        <taxon>Spermatophyta</taxon>
        <taxon>Magnoliopsida</taxon>
        <taxon>eudicotyledons</taxon>
        <taxon>Gunneridae</taxon>
        <taxon>Pentapetalae</taxon>
        <taxon>Saxifragales</taxon>
        <taxon>Altingiaceae</taxon>
        <taxon>Liquidambar</taxon>
    </lineage>
</organism>
<evidence type="ECO:0000313" key="1">
    <source>
        <dbReference type="EMBL" id="KAK9272721.1"/>
    </source>
</evidence>
<name>A0AAP0NIJ1_LIQFO</name>
<proteinExistence type="predicted"/>
<protein>
    <submittedName>
        <fullName evidence="1">Uncharacterized protein</fullName>
    </submittedName>
</protein>
<sequence>MEAEPRDEFSLSIPLLDDAKQQKLEGVESNSRLPSSTGTTSFFKTCFNGLNSLSGFDSMLSALHLHLCINGSFGVLNVWVRDTIPDNSKPPNR</sequence>